<evidence type="ECO:0000256" key="1">
    <source>
        <dbReference type="ARBA" id="ARBA00010996"/>
    </source>
</evidence>
<evidence type="ECO:0000256" key="3">
    <source>
        <dbReference type="PIRSR" id="PIRSR603782-1"/>
    </source>
</evidence>
<dbReference type="InterPro" id="IPR013766">
    <property type="entry name" value="Thioredoxin_domain"/>
</dbReference>
<keyword evidence="8" id="KW-1185">Reference proteome</keyword>
<comment type="caution">
    <text evidence="7">The sequence shown here is derived from an EMBL/GenBank/DDBJ whole genome shotgun (WGS) entry which is preliminary data.</text>
</comment>
<dbReference type="OrthoDB" id="9790194at2"/>
<evidence type="ECO:0000256" key="4">
    <source>
        <dbReference type="PIRSR" id="PIRSR603782-2"/>
    </source>
</evidence>
<protein>
    <submittedName>
        <fullName evidence="7">SCO family protein</fullName>
    </submittedName>
</protein>
<dbReference type="RefSeq" id="WP_139444774.1">
    <property type="nucleotide sequence ID" value="NZ_SMDR01000001.1"/>
</dbReference>
<dbReference type="CDD" id="cd02968">
    <property type="entry name" value="SCO"/>
    <property type="match status" value="1"/>
</dbReference>
<dbReference type="Gene3D" id="3.40.30.10">
    <property type="entry name" value="Glutaredoxin"/>
    <property type="match status" value="1"/>
</dbReference>
<reference evidence="7 8" key="1">
    <citation type="submission" date="2019-03" db="EMBL/GenBank/DDBJ databases">
        <title>Arenimonas daejeonensis sp. nov., isolated from compost.</title>
        <authorList>
            <person name="Jeon C.O."/>
        </authorList>
    </citation>
    <scope>NUCLEOTIDE SEQUENCE [LARGE SCALE GENOMIC DNA]</scope>
    <source>
        <strain evidence="7 8">R29</strain>
    </source>
</reference>
<feature type="signal peptide" evidence="5">
    <location>
        <begin position="1"/>
        <end position="22"/>
    </location>
</feature>
<comment type="similarity">
    <text evidence="1">Belongs to the SCO1/2 family.</text>
</comment>
<name>A0A5C4RTS8_9GAMM</name>
<feature type="binding site" evidence="3">
    <location>
        <position position="98"/>
    </location>
    <ligand>
        <name>Cu cation</name>
        <dbReference type="ChEBI" id="CHEBI:23378"/>
    </ligand>
</feature>
<dbReference type="EMBL" id="SMDR01000001">
    <property type="protein sequence ID" value="TNJ34365.1"/>
    <property type="molecule type" value="Genomic_DNA"/>
</dbReference>
<organism evidence="7 8">
    <name type="scientific">Arenimonas terrae</name>
    <dbReference type="NCBI Taxonomy" id="2546226"/>
    <lineage>
        <taxon>Bacteria</taxon>
        <taxon>Pseudomonadati</taxon>
        <taxon>Pseudomonadota</taxon>
        <taxon>Gammaproteobacteria</taxon>
        <taxon>Lysobacterales</taxon>
        <taxon>Lysobacteraceae</taxon>
        <taxon>Arenimonas</taxon>
    </lineage>
</organism>
<evidence type="ECO:0000259" key="6">
    <source>
        <dbReference type="PROSITE" id="PS51352"/>
    </source>
</evidence>
<dbReference type="AlphaFoldDB" id="A0A5C4RTS8"/>
<dbReference type="PANTHER" id="PTHR12151:SF25">
    <property type="entry name" value="LINALOOL DEHYDRATASE_ISOMERASE DOMAIN-CONTAINING PROTEIN"/>
    <property type="match status" value="1"/>
</dbReference>
<proteinExistence type="inferred from homology"/>
<dbReference type="InterPro" id="IPR006311">
    <property type="entry name" value="TAT_signal"/>
</dbReference>
<keyword evidence="2 3" id="KW-0186">Copper</keyword>
<evidence type="ECO:0000256" key="2">
    <source>
        <dbReference type="ARBA" id="ARBA00023008"/>
    </source>
</evidence>
<dbReference type="PROSITE" id="PS51352">
    <property type="entry name" value="THIOREDOXIN_2"/>
    <property type="match status" value="1"/>
</dbReference>
<dbReference type="InterPro" id="IPR003782">
    <property type="entry name" value="SCO1/SenC"/>
</dbReference>
<dbReference type="Pfam" id="PF02630">
    <property type="entry name" value="SCO1-SenC"/>
    <property type="match status" value="1"/>
</dbReference>
<keyword evidence="3" id="KW-0479">Metal-binding</keyword>
<accession>A0A5C4RTS8</accession>
<dbReference type="PROSITE" id="PS51318">
    <property type="entry name" value="TAT"/>
    <property type="match status" value="1"/>
</dbReference>
<dbReference type="InterPro" id="IPR036249">
    <property type="entry name" value="Thioredoxin-like_sf"/>
</dbReference>
<sequence length="222" mass="23186">MFNRRNLLIVIAALAAGLGLWAAQVAFAPTAPGAPQAVEAAAPAVDPATLKAVRLFPSPRAIPGFALEQSDGTPLTPEELQGHWTVVFLGFTHCPDVCPTTLSELAQSQAVWETLPEAVRPRVLFVSVDPARDTPAKTGEYAAYFHKATLAATAPEPALGQFAAGLGLVYMKVATTDGDYTMDHSSALVVIDPQGRQAGLIRPPLVPADIAADLATLTEAAP</sequence>
<evidence type="ECO:0000313" key="7">
    <source>
        <dbReference type="EMBL" id="TNJ34365.1"/>
    </source>
</evidence>
<feature type="binding site" evidence="3">
    <location>
        <position position="94"/>
    </location>
    <ligand>
        <name>Cu cation</name>
        <dbReference type="ChEBI" id="CHEBI:23378"/>
    </ligand>
</feature>
<keyword evidence="5" id="KW-0732">Signal</keyword>
<keyword evidence="4" id="KW-1015">Disulfide bond</keyword>
<evidence type="ECO:0000313" key="8">
    <source>
        <dbReference type="Proteomes" id="UP000305760"/>
    </source>
</evidence>
<evidence type="ECO:0000256" key="5">
    <source>
        <dbReference type="SAM" id="SignalP"/>
    </source>
</evidence>
<dbReference type="SUPFAM" id="SSF52833">
    <property type="entry name" value="Thioredoxin-like"/>
    <property type="match status" value="1"/>
</dbReference>
<feature type="binding site" evidence="3">
    <location>
        <position position="184"/>
    </location>
    <ligand>
        <name>Cu cation</name>
        <dbReference type="ChEBI" id="CHEBI:23378"/>
    </ligand>
</feature>
<feature type="disulfide bond" description="Redox-active" evidence="4">
    <location>
        <begin position="94"/>
        <end position="98"/>
    </location>
</feature>
<gene>
    <name evidence="7" type="ORF">E1B00_00810</name>
</gene>
<feature type="chain" id="PRO_5022916462" evidence="5">
    <location>
        <begin position="23"/>
        <end position="222"/>
    </location>
</feature>
<dbReference type="PANTHER" id="PTHR12151">
    <property type="entry name" value="ELECTRON TRANSPORT PROTIN SCO1/SENC FAMILY MEMBER"/>
    <property type="match status" value="1"/>
</dbReference>
<dbReference type="Proteomes" id="UP000305760">
    <property type="component" value="Unassembled WGS sequence"/>
</dbReference>
<feature type="domain" description="Thioredoxin" evidence="6">
    <location>
        <begin position="56"/>
        <end position="222"/>
    </location>
</feature>
<dbReference type="GO" id="GO:0046872">
    <property type="term" value="F:metal ion binding"/>
    <property type="evidence" value="ECO:0007669"/>
    <property type="project" value="UniProtKB-KW"/>
</dbReference>